<gene>
    <name evidence="1" type="ORF">GIL414_LOCUS40954</name>
</gene>
<proteinExistence type="predicted"/>
<comment type="caution">
    <text evidence="1">The sequence shown here is derived from an EMBL/GenBank/DDBJ whole genome shotgun (WGS) entry which is preliminary data.</text>
</comment>
<dbReference type="EMBL" id="CAJOBJ010114786">
    <property type="protein sequence ID" value="CAF4648577.1"/>
    <property type="molecule type" value="Genomic_DNA"/>
</dbReference>
<sequence length="39" mass="4450">MDKSSSVSLSKLINMKISSPRHFSFNQSSLLMTKKYQLS</sequence>
<protein>
    <submittedName>
        <fullName evidence="1">Uncharacterized protein</fullName>
    </submittedName>
</protein>
<dbReference type="Proteomes" id="UP000681720">
    <property type="component" value="Unassembled WGS sequence"/>
</dbReference>
<organism evidence="1 2">
    <name type="scientific">Rotaria magnacalcarata</name>
    <dbReference type="NCBI Taxonomy" id="392030"/>
    <lineage>
        <taxon>Eukaryota</taxon>
        <taxon>Metazoa</taxon>
        <taxon>Spiralia</taxon>
        <taxon>Gnathifera</taxon>
        <taxon>Rotifera</taxon>
        <taxon>Eurotatoria</taxon>
        <taxon>Bdelloidea</taxon>
        <taxon>Philodinida</taxon>
        <taxon>Philodinidae</taxon>
        <taxon>Rotaria</taxon>
    </lineage>
</organism>
<reference evidence="1" key="1">
    <citation type="submission" date="2021-02" db="EMBL/GenBank/DDBJ databases">
        <authorList>
            <person name="Nowell W R."/>
        </authorList>
    </citation>
    <scope>NUCLEOTIDE SEQUENCE</scope>
</reference>
<evidence type="ECO:0000313" key="2">
    <source>
        <dbReference type="Proteomes" id="UP000681720"/>
    </source>
</evidence>
<feature type="non-terminal residue" evidence="1">
    <location>
        <position position="39"/>
    </location>
</feature>
<evidence type="ECO:0000313" key="1">
    <source>
        <dbReference type="EMBL" id="CAF4648577.1"/>
    </source>
</evidence>
<dbReference type="AlphaFoldDB" id="A0A8S3A2S4"/>
<name>A0A8S3A2S4_9BILA</name>
<accession>A0A8S3A2S4</accession>